<evidence type="ECO:0000256" key="2">
    <source>
        <dbReference type="ARBA" id="ARBA00022729"/>
    </source>
</evidence>
<keyword evidence="2 4" id="KW-0732">Signal</keyword>
<feature type="domain" description="Peptidase S33 tripeptidyl aminopeptidase-like C-terminal" evidence="5">
    <location>
        <begin position="440"/>
        <end position="544"/>
    </location>
</feature>
<sequence>MAKAARGTVSLAVTALLTGTALGGLSGCTAGGGEPTGPLTEAARDLARSPASPVPTAAEPLPEELTGQRLDWGECPDVGEGPLGGVLEPMPDGSEWECATMKAPLDYSSPDGRTIDIALVRAPTKAADDKRLGSLVFNFGGPGGSGVRTLPASGSTYASLHTRYDLVSFDPRGVGRSSGVRCLGDEALDEYYQKARVPTSEQRLEEVFDDQERYNTACEENSGTVLPYLTTAYTARDMDLLRQVLGDDKLHYFGISYGTELGGVYAHLFPDRVGRAVFDAVVDPTQGPMESGLAQTRGFQQALENYLEDCDATEEGCPLGDPAAAQRAVSDLLAKAERDPLPANDPADRRLTGSLAASGIVLAMYSKDFWEVLTEALQDAIDDGDGTLLLRMSDLLNGRSDDGSYDGSEAARTAISCADTKTRYSPEEVWAKAAEFEKASPVFGRYFAWGAAGCHGWPVEGVADRPDVSASGSDPIVVIGTTGDPATPYEGAARMAEALGEDVAVQLTYQGDGHGAYNSGDNCVQRYVDAYLLDGTVPKDGSRCRAS</sequence>
<keyword evidence="7" id="KW-1185">Reference proteome</keyword>
<evidence type="ECO:0000256" key="3">
    <source>
        <dbReference type="ARBA" id="ARBA00022801"/>
    </source>
</evidence>
<dbReference type="PROSITE" id="PS51257">
    <property type="entry name" value="PROKAR_LIPOPROTEIN"/>
    <property type="match status" value="1"/>
</dbReference>
<dbReference type="PANTHER" id="PTHR43248:SF29">
    <property type="entry name" value="TRIPEPTIDYL AMINOPEPTIDASE"/>
    <property type="match status" value="1"/>
</dbReference>
<protein>
    <submittedName>
        <fullName evidence="6">Alpha/beta fold hydrolase</fullName>
    </submittedName>
</protein>
<evidence type="ECO:0000313" key="7">
    <source>
        <dbReference type="Proteomes" id="UP000766698"/>
    </source>
</evidence>
<dbReference type="InterPro" id="IPR013595">
    <property type="entry name" value="Pept_S33_TAP-like_C"/>
</dbReference>
<dbReference type="Proteomes" id="UP000766698">
    <property type="component" value="Unassembled WGS sequence"/>
</dbReference>
<dbReference type="InterPro" id="IPR051601">
    <property type="entry name" value="Serine_prot/Carboxylest_S33"/>
</dbReference>
<evidence type="ECO:0000259" key="5">
    <source>
        <dbReference type="Pfam" id="PF08386"/>
    </source>
</evidence>
<comment type="caution">
    <text evidence="6">The sequence shown here is derived from an EMBL/GenBank/DDBJ whole genome shotgun (WGS) entry which is preliminary data.</text>
</comment>
<accession>A0ABR6EIL0</accession>
<dbReference type="Gene3D" id="3.40.50.1820">
    <property type="entry name" value="alpha/beta hydrolase"/>
    <property type="match status" value="1"/>
</dbReference>
<dbReference type="InterPro" id="IPR029058">
    <property type="entry name" value="AB_hydrolase_fold"/>
</dbReference>
<reference evidence="7" key="1">
    <citation type="journal article" date="2020" name="Syst. Appl. Microbiol.">
        <title>Streptomyces alkaliterrae sp. nov., isolated from an alkaline soil, and emended descriptions of Streptomyces alkaliphilus, Streptomyces calidiresistens and Streptomyces durbertensis.</title>
        <authorList>
            <person name="Swiecimska M."/>
            <person name="Golinska P."/>
            <person name="Nouioui I."/>
            <person name="Wypij M."/>
            <person name="Rai M."/>
            <person name="Sangal V."/>
            <person name="Goodfellow M."/>
        </authorList>
    </citation>
    <scope>NUCLEOTIDE SEQUENCE [LARGE SCALE GENOMIC DNA]</scope>
    <source>
        <strain evidence="7">DSM 104538</strain>
    </source>
</reference>
<name>A0ABR6EIL0_9ACTN</name>
<feature type="chain" id="PRO_5046229328" evidence="4">
    <location>
        <begin position="24"/>
        <end position="547"/>
    </location>
</feature>
<evidence type="ECO:0000313" key="6">
    <source>
        <dbReference type="EMBL" id="MBB1244907.1"/>
    </source>
</evidence>
<dbReference type="RefSeq" id="WP_182856247.1">
    <property type="nucleotide sequence ID" value="NZ_WMLF01000209.1"/>
</dbReference>
<organism evidence="6 7">
    <name type="scientific">Streptomyces durbertensis</name>
    <dbReference type="NCBI Taxonomy" id="2448886"/>
    <lineage>
        <taxon>Bacteria</taxon>
        <taxon>Bacillati</taxon>
        <taxon>Actinomycetota</taxon>
        <taxon>Actinomycetes</taxon>
        <taxon>Kitasatosporales</taxon>
        <taxon>Streptomycetaceae</taxon>
        <taxon>Streptomyces</taxon>
    </lineage>
</organism>
<proteinExistence type="inferred from homology"/>
<dbReference type="Pfam" id="PF08386">
    <property type="entry name" value="Abhydrolase_4"/>
    <property type="match status" value="1"/>
</dbReference>
<dbReference type="PANTHER" id="PTHR43248">
    <property type="entry name" value="2-SUCCINYL-6-HYDROXY-2,4-CYCLOHEXADIENE-1-CARBOXYLATE SYNTHASE"/>
    <property type="match status" value="1"/>
</dbReference>
<dbReference type="SUPFAM" id="SSF53474">
    <property type="entry name" value="alpha/beta-Hydrolases"/>
    <property type="match status" value="1"/>
</dbReference>
<gene>
    <name evidence="6" type="ORF">GL263_15230</name>
</gene>
<dbReference type="EMBL" id="WMLF01000209">
    <property type="protein sequence ID" value="MBB1244907.1"/>
    <property type="molecule type" value="Genomic_DNA"/>
</dbReference>
<keyword evidence="3 6" id="KW-0378">Hydrolase</keyword>
<evidence type="ECO:0000256" key="4">
    <source>
        <dbReference type="SAM" id="SignalP"/>
    </source>
</evidence>
<feature type="signal peptide" evidence="4">
    <location>
        <begin position="1"/>
        <end position="23"/>
    </location>
</feature>
<dbReference type="GO" id="GO:0016787">
    <property type="term" value="F:hydrolase activity"/>
    <property type="evidence" value="ECO:0007669"/>
    <property type="project" value="UniProtKB-KW"/>
</dbReference>
<comment type="similarity">
    <text evidence="1">Belongs to the peptidase S33 family.</text>
</comment>
<evidence type="ECO:0000256" key="1">
    <source>
        <dbReference type="ARBA" id="ARBA00010088"/>
    </source>
</evidence>